<dbReference type="VEuPathDB" id="VectorBase:LOC119169334"/>
<reference evidence="4" key="1">
    <citation type="submission" date="2019-09" db="EMBL/GenBank/DDBJ databases">
        <title>Organ-specific transcriptomic study of the physiology of the cattle tick, Rhipicephalus microplus.</title>
        <authorList>
            <person name="Tirloni L."/>
            <person name="Braz G."/>
            <person name="Gandara A.C.P."/>
            <person name="Sabadin G.A."/>
            <person name="da Silva R.M."/>
            <person name="Guizzo M.G."/>
            <person name="Machado J.A."/>
            <person name="Costa E.P."/>
            <person name="Gomes H.F."/>
            <person name="Moraes J."/>
            <person name="Mota M.B.S."/>
            <person name="Mesquita R.D."/>
            <person name="Alvarenga P.H."/>
            <person name="Alves F."/>
            <person name="Seixas A."/>
            <person name="da Fonseca R.N."/>
            <person name="Fogaca A."/>
            <person name="Logullo C."/>
            <person name="Tanaka A."/>
            <person name="Daffre S."/>
            <person name="Termignoni C."/>
            <person name="Vaz I.S.Jr."/>
            <person name="Oliveira P.L."/>
            <person name="Ribeiro J.M."/>
        </authorList>
    </citation>
    <scope>NUCLEOTIDE SEQUENCE</scope>
    <source>
        <strain evidence="4">Porto Alegre</strain>
    </source>
</reference>
<keyword evidence="2" id="KW-0539">Nucleus</keyword>
<comment type="function">
    <text evidence="2">Decapping enzyme for NAD-capped RNAs: specifically hydrolyzes the nicotinamide adenine dinucleotide (NAD) cap from a subset of RNAs by removing the entire NAD moiety from the 5'-end of an NAD-capped RNA.</text>
</comment>
<dbReference type="GO" id="GO:0004518">
    <property type="term" value="F:nuclease activity"/>
    <property type="evidence" value="ECO:0007669"/>
    <property type="project" value="UniProtKB-KW"/>
</dbReference>
<dbReference type="InterPro" id="IPR013961">
    <property type="entry name" value="RAI1"/>
</dbReference>
<evidence type="ECO:0000256" key="1">
    <source>
        <dbReference type="ARBA" id="ARBA00006562"/>
    </source>
</evidence>
<dbReference type="GO" id="GO:0003723">
    <property type="term" value="F:RNA binding"/>
    <property type="evidence" value="ECO:0007669"/>
    <property type="project" value="UniProtKB-KW"/>
</dbReference>
<comment type="subcellular location">
    <subcellularLocation>
        <location evidence="2">Nucleus</location>
    </subcellularLocation>
</comment>
<comment type="cofactor">
    <cofactor evidence="2">
        <name>a divalent metal cation</name>
        <dbReference type="ChEBI" id="CHEBI:60240"/>
    </cofactor>
</comment>
<dbReference type="GO" id="GO:0005634">
    <property type="term" value="C:nucleus"/>
    <property type="evidence" value="ECO:0007669"/>
    <property type="project" value="UniProtKB-SubCell"/>
</dbReference>
<proteinExistence type="inferred from homology"/>
<dbReference type="PANTHER" id="PTHR12395">
    <property type="entry name" value="DOM-3 RELATED"/>
    <property type="match status" value="1"/>
</dbReference>
<keyword evidence="2" id="KW-0547">Nucleotide-binding</keyword>
<dbReference type="OrthoDB" id="10020793at2759"/>
<dbReference type="AlphaFoldDB" id="A0A6M2CGV3"/>
<evidence type="ECO:0000259" key="3">
    <source>
        <dbReference type="Pfam" id="PF08652"/>
    </source>
</evidence>
<feature type="domain" description="RAI1-like" evidence="3">
    <location>
        <begin position="48"/>
        <end position="389"/>
    </location>
</feature>
<dbReference type="GO" id="GO:0000166">
    <property type="term" value="F:nucleotide binding"/>
    <property type="evidence" value="ECO:0007669"/>
    <property type="project" value="UniProtKB-KW"/>
</dbReference>
<dbReference type="GO" id="GO:0000956">
    <property type="term" value="P:nuclear-transcribed mRNA catabolic process"/>
    <property type="evidence" value="ECO:0007669"/>
    <property type="project" value="TreeGrafter"/>
</dbReference>
<comment type="similarity">
    <text evidence="1 2">Belongs to the DXO/Dom3Z family.</text>
</comment>
<keyword evidence="2" id="KW-0378">Hydrolase</keyword>
<evidence type="ECO:0000256" key="2">
    <source>
        <dbReference type="RuleBase" id="RU367113"/>
    </source>
</evidence>
<accession>A0A6M2CGV3</accession>
<dbReference type="PANTHER" id="PTHR12395:SF9">
    <property type="entry name" value="DECAPPING AND EXORIBONUCLEASE PROTEIN"/>
    <property type="match status" value="1"/>
</dbReference>
<sequence length="396" mass="45331">MESCCSSTAMDPRYHVFCGDPAGEEVAAMSVCEAFSSRRDDTPRYALPREIGHYSLLQDGEDFKFVDGDGAKRYLRRQIPFCPMWNLNDGYAKTPHVNWISLTPAECLLRWIIRNKDKAVTLSTSEGQSERVRTDFVGHRLCLCVLMCTPYDKTTAWRMVASRHRGVIYLRVHPTKTEVHRYLKGRKDNCFVDRTTYWGIKFHRIMSPTEPCVAPEEGELVREGDSYNTVLRGQIGMHTFVISGEVKAVDPSVQCEPGSTASYVEFKTNRVFSAESHRLNFLKHKLLSWWAKSRIGGVPRGLCGFRDDNGIVRHIQEFDVSKMPGKAKGLWSEDVCMQFLDDALNFIRQHVEGDDGRTVYLFTYEPSFYQITCKRLVDPGKLYSLPDWFLKSIEGS</sequence>
<dbReference type="Pfam" id="PF08652">
    <property type="entry name" value="RAI1"/>
    <property type="match status" value="1"/>
</dbReference>
<dbReference type="GO" id="GO:0046872">
    <property type="term" value="F:metal ion binding"/>
    <property type="evidence" value="ECO:0007669"/>
    <property type="project" value="UniProtKB-KW"/>
</dbReference>
<keyword evidence="2" id="KW-0540">Nuclease</keyword>
<keyword evidence="2" id="KW-0479">Metal-binding</keyword>
<dbReference type="EC" id="3.6.1.-" evidence="2"/>
<dbReference type="EMBL" id="GHWJ01000181">
    <property type="protein sequence ID" value="NOV32918.1"/>
    <property type="molecule type" value="Transcribed_RNA"/>
</dbReference>
<dbReference type="GO" id="GO:0034353">
    <property type="term" value="F:mRNA 5'-diphosphatase activity"/>
    <property type="evidence" value="ECO:0007669"/>
    <property type="project" value="TreeGrafter"/>
</dbReference>
<dbReference type="GO" id="GO:0110155">
    <property type="term" value="P:NAD-cap decapping"/>
    <property type="evidence" value="ECO:0007669"/>
    <property type="project" value="TreeGrafter"/>
</dbReference>
<evidence type="ECO:0000313" key="4">
    <source>
        <dbReference type="EMBL" id="NOV32918.1"/>
    </source>
</evidence>
<dbReference type="InterPro" id="IPR039039">
    <property type="entry name" value="RAI1-like_fam"/>
</dbReference>
<organism evidence="4">
    <name type="scientific">Rhipicephalus microplus</name>
    <name type="common">Cattle tick</name>
    <name type="synonym">Boophilus microplus</name>
    <dbReference type="NCBI Taxonomy" id="6941"/>
    <lineage>
        <taxon>Eukaryota</taxon>
        <taxon>Metazoa</taxon>
        <taxon>Ecdysozoa</taxon>
        <taxon>Arthropoda</taxon>
        <taxon>Chelicerata</taxon>
        <taxon>Arachnida</taxon>
        <taxon>Acari</taxon>
        <taxon>Parasitiformes</taxon>
        <taxon>Ixodida</taxon>
        <taxon>Ixodoidea</taxon>
        <taxon>Ixodidae</taxon>
        <taxon>Rhipicephalinae</taxon>
        <taxon>Rhipicephalus</taxon>
        <taxon>Boophilus</taxon>
    </lineage>
</organism>
<name>A0A6M2CGV3_RHIMP</name>
<dbReference type="GO" id="GO:0005829">
    <property type="term" value="C:cytosol"/>
    <property type="evidence" value="ECO:0007669"/>
    <property type="project" value="TreeGrafter"/>
</dbReference>
<keyword evidence="2" id="KW-0694">RNA-binding</keyword>
<protein>
    <recommendedName>
        <fullName evidence="2">Decapping nuclease</fullName>
        <ecNumber evidence="2">3.6.1.-</ecNumber>
    </recommendedName>
</protein>